<keyword evidence="3" id="KW-1185">Reference proteome</keyword>
<dbReference type="AlphaFoldDB" id="A0ABD2WFS5"/>
<dbReference type="Proteomes" id="UP001627154">
    <property type="component" value="Unassembled WGS sequence"/>
</dbReference>
<name>A0ABD2WFS5_9HYME</name>
<accession>A0ABD2WFS5</accession>
<dbReference type="EMBL" id="JBJJXI010000108">
    <property type="protein sequence ID" value="KAL3391850.1"/>
    <property type="molecule type" value="Genomic_DNA"/>
</dbReference>
<protein>
    <submittedName>
        <fullName evidence="2">Uncharacterized protein</fullName>
    </submittedName>
</protein>
<comment type="caution">
    <text evidence="2">The sequence shown here is derived from an EMBL/GenBank/DDBJ whole genome shotgun (WGS) entry which is preliminary data.</text>
</comment>
<evidence type="ECO:0000313" key="3">
    <source>
        <dbReference type="Proteomes" id="UP001627154"/>
    </source>
</evidence>
<organism evidence="2 3">
    <name type="scientific">Trichogramma kaykai</name>
    <dbReference type="NCBI Taxonomy" id="54128"/>
    <lineage>
        <taxon>Eukaryota</taxon>
        <taxon>Metazoa</taxon>
        <taxon>Ecdysozoa</taxon>
        <taxon>Arthropoda</taxon>
        <taxon>Hexapoda</taxon>
        <taxon>Insecta</taxon>
        <taxon>Pterygota</taxon>
        <taxon>Neoptera</taxon>
        <taxon>Endopterygota</taxon>
        <taxon>Hymenoptera</taxon>
        <taxon>Apocrita</taxon>
        <taxon>Proctotrupomorpha</taxon>
        <taxon>Chalcidoidea</taxon>
        <taxon>Trichogrammatidae</taxon>
        <taxon>Trichogramma</taxon>
    </lineage>
</organism>
<sequence length="222" mass="24558">MTVYISAHASNSNDDPLYNVAIPKLRPASYSVRIIYTVSTAVAAKRSRLFRFRKLAYFVASLQPGVGYGRDVQAALHTHAGSAVHRSYGLHRNSTRAVVTYLKANPVSSSLYPKATLRNEQRGAQSDSSWSKSRMTTRNNPCRARCVQKRVPCPVRLSAFNYITRAGTSSTRSTGIYRLCTGSIYMYVCVAVCGRDSRGRYKLSTIEHSSSLGCVMANNNKQ</sequence>
<gene>
    <name evidence="2" type="ORF">TKK_013747</name>
</gene>
<feature type="region of interest" description="Disordered" evidence="1">
    <location>
        <begin position="115"/>
        <end position="137"/>
    </location>
</feature>
<proteinExistence type="predicted"/>
<feature type="compositionally biased region" description="Polar residues" evidence="1">
    <location>
        <begin position="122"/>
        <end position="137"/>
    </location>
</feature>
<evidence type="ECO:0000313" key="2">
    <source>
        <dbReference type="EMBL" id="KAL3391850.1"/>
    </source>
</evidence>
<evidence type="ECO:0000256" key="1">
    <source>
        <dbReference type="SAM" id="MobiDB-lite"/>
    </source>
</evidence>
<reference evidence="2 3" key="1">
    <citation type="journal article" date="2024" name="bioRxiv">
        <title>A reference genome for Trichogramma kaykai: A tiny desert-dwelling parasitoid wasp with competing sex-ratio distorters.</title>
        <authorList>
            <person name="Culotta J."/>
            <person name="Lindsey A.R."/>
        </authorList>
    </citation>
    <scope>NUCLEOTIDE SEQUENCE [LARGE SCALE GENOMIC DNA]</scope>
    <source>
        <strain evidence="2 3">KSX58</strain>
    </source>
</reference>